<evidence type="ECO:0000256" key="1">
    <source>
        <dbReference type="ARBA" id="ARBA00000185"/>
    </source>
</evidence>
<dbReference type="InterPro" id="IPR036078">
    <property type="entry name" value="Spo11/TopoVI_A_sf"/>
</dbReference>
<dbReference type="GO" id="GO:0003918">
    <property type="term" value="F:DNA topoisomerase type II (double strand cut, ATP-hydrolyzing) activity"/>
    <property type="evidence" value="ECO:0007669"/>
    <property type="project" value="UniProtKB-UniRule"/>
</dbReference>
<dbReference type="PANTHER" id="PTHR10848:SF0">
    <property type="entry name" value="MEIOTIC RECOMBINATION PROTEIN SPO11"/>
    <property type="match status" value="1"/>
</dbReference>
<organism evidence="13 14">
    <name type="scientific">Penicillium argentinense</name>
    <dbReference type="NCBI Taxonomy" id="1131581"/>
    <lineage>
        <taxon>Eukaryota</taxon>
        <taxon>Fungi</taxon>
        <taxon>Dikarya</taxon>
        <taxon>Ascomycota</taxon>
        <taxon>Pezizomycotina</taxon>
        <taxon>Eurotiomycetes</taxon>
        <taxon>Eurotiomycetidae</taxon>
        <taxon>Eurotiales</taxon>
        <taxon>Aspergillaceae</taxon>
        <taxon>Penicillium</taxon>
    </lineage>
</organism>
<dbReference type="GeneID" id="81358036"/>
<dbReference type="PANTHER" id="PTHR10848">
    <property type="entry name" value="MEIOTIC RECOMBINATION PROTEIN SPO11"/>
    <property type="match status" value="1"/>
</dbReference>
<keyword evidence="5" id="KW-0479">Metal-binding</keyword>
<reference evidence="13" key="2">
    <citation type="journal article" date="2023" name="IMA Fungus">
        <title>Comparative genomic study of the Penicillium genus elucidates a diverse pangenome and 15 lateral gene transfer events.</title>
        <authorList>
            <person name="Petersen C."/>
            <person name="Sorensen T."/>
            <person name="Nielsen M.R."/>
            <person name="Sondergaard T.E."/>
            <person name="Sorensen J.L."/>
            <person name="Fitzpatrick D.A."/>
            <person name="Frisvad J.C."/>
            <person name="Nielsen K.L."/>
        </authorList>
    </citation>
    <scope>NUCLEOTIDE SEQUENCE</scope>
    <source>
        <strain evidence="13">IBT 30761</strain>
    </source>
</reference>
<protein>
    <recommendedName>
        <fullName evidence="4">DNA topoisomerase (ATP-hydrolyzing)</fullName>
        <ecNumber evidence="4">5.6.2.2</ecNumber>
    </recommendedName>
</protein>
<dbReference type="InterPro" id="IPR002815">
    <property type="entry name" value="Spo11/TopoVI_A"/>
</dbReference>
<name>A0A9W9FGH7_9EURO</name>
<keyword evidence="9 10" id="KW-0413">Isomerase</keyword>
<dbReference type="Pfam" id="PF04406">
    <property type="entry name" value="TP6A_N"/>
    <property type="match status" value="1"/>
</dbReference>
<dbReference type="PRINTS" id="PR01550">
    <property type="entry name" value="TOP6AFAMILY"/>
</dbReference>
<dbReference type="PROSITE" id="PS52041">
    <property type="entry name" value="TOPO_IIB"/>
    <property type="match status" value="1"/>
</dbReference>
<dbReference type="Pfam" id="PF21180">
    <property type="entry name" value="TOP6A-Spo11_Toprim"/>
    <property type="match status" value="1"/>
</dbReference>
<dbReference type="EC" id="5.6.2.2" evidence="4"/>
<keyword evidence="7 10" id="KW-0799">Topoisomerase</keyword>
<sequence>MHPAVAPLFSKRGETWLTPPKRQVRLDFASDAYSATIPSSTLRRSMSSECASDSSMALRPLSPQAALPNEVQDSSVRVYVEETLAALVRELSLSPPEGQPSVTLRCRATPADCVINPASGALETVQGYDSYCTYSWPGRTAFESWKFTVIIRILAVVDQALRQGQLISKRDIYYIDPAYFGTQEAVNSVIDDLAYTIGVSRIDLNVVSPQVFYIQNKTREGRHQLTPSCLQEAAAKGLIAGSFCLIRESDVLLDARSASEDTLIPQVQDDDEINVSGTRWILIIEKEAVFHRLVRNSYHTTALAGEGILVTGKGYPDICTRRFLHQLFQIANNGNQRPPRFYALVDGDPHGMGIMSTYKYGSLAHVHENERLIVPELHWLGLKVTDAMAETRDGNESPLLPLTAADRRRITAMLRQGPIWASDGPEPEWRLELQRMLMLNVKVEIESLYNGDGGIEAWIDSKMFRQK</sequence>
<evidence type="ECO:0000259" key="11">
    <source>
        <dbReference type="Pfam" id="PF04406"/>
    </source>
</evidence>
<dbReference type="InterPro" id="IPR036388">
    <property type="entry name" value="WH-like_DNA-bd_sf"/>
</dbReference>
<comment type="cofactor">
    <cofactor evidence="2">
        <name>Mg(2+)</name>
        <dbReference type="ChEBI" id="CHEBI:18420"/>
    </cofactor>
</comment>
<dbReference type="GO" id="GO:0003677">
    <property type="term" value="F:DNA binding"/>
    <property type="evidence" value="ECO:0007669"/>
    <property type="project" value="UniProtKB-UniRule"/>
</dbReference>
<evidence type="ECO:0000256" key="7">
    <source>
        <dbReference type="ARBA" id="ARBA00023029"/>
    </source>
</evidence>
<evidence type="ECO:0000256" key="8">
    <source>
        <dbReference type="ARBA" id="ARBA00023125"/>
    </source>
</evidence>
<keyword evidence="14" id="KW-1185">Reference proteome</keyword>
<dbReference type="GO" id="GO:0007131">
    <property type="term" value="P:reciprocal meiotic recombination"/>
    <property type="evidence" value="ECO:0007669"/>
    <property type="project" value="TreeGrafter"/>
</dbReference>
<dbReference type="EMBL" id="JAPQKI010000005">
    <property type="protein sequence ID" value="KAJ5099562.1"/>
    <property type="molecule type" value="Genomic_DNA"/>
</dbReference>
<dbReference type="SUPFAM" id="SSF56726">
    <property type="entry name" value="DNA topoisomerase IV, alpha subunit"/>
    <property type="match status" value="1"/>
</dbReference>
<evidence type="ECO:0000313" key="14">
    <source>
        <dbReference type="Proteomes" id="UP001149074"/>
    </source>
</evidence>
<comment type="similarity">
    <text evidence="3 10">Belongs to the TOP6A family.</text>
</comment>
<evidence type="ECO:0000259" key="12">
    <source>
        <dbReference type="Pfam" id="PF21180"/>
    </source>
</evidence>
<dbReference type="Gene3D" id="3.40.1360.10">
    <property type="match status" value="1"/>
</dbReference>
<proteinExistence type="inferred from homology"/>
<comment type="caution">
    <text evidence="13">The sequence shown here is derived from an EMBL/GenBank/DDBJ whole genome shotgun (WGS) entry which is preliminary data.</text>
</comment>
<evidence type="ECO:0000256" key="2">
    <source>
        <dbReference type="ARBA" id="ARBA00001946"/>
    </source>
</evidence>
<evidence type="ECO:0000256" key="9">
    <source>
        <dbReference type="ARBA" id="ARBA00023235"/>
    </source>
</evidence>
<feature type="domain" description="Spo11/DNA topoisomerase VI subunit A N-terminal" evidence="11">
    <location>
        <begin position="145"/>
        <end position="206"/>
    </location>
</feature>
<evidence type="ECO:0000313" key="13">
    <source>
        <dbReference type="EMBL" id="KAJ5099562.1"/>
    </source>
</evidence>
<dbReference type="RefSeq" id="XP_056475216.1">
    <property type="nucleotide sequence ID" value="XM_056619057.1"/>
</dbReference>
<dbReference type="CDD" id="cd00223">
    <property type="entry name" value="TOPRIM_TopoIIB_SPO"/>
    <property type="match status" value="1"/>
</dbReference>
<dbReference type="GO" id="GO:0000706">
    <property type="term" value="P:meiotic DNA double-strand break processing"/>
    <property type="evidence" value="ECO:0007669"/>
    <property type="project" value="TreeGrafter"/>
</dbReference>
<gene>
    <name evidence="13" type="ORF">N7532_006563</name>
</gene>
<dbReference type="GO" id="GO:0046872">
    <property type="term" value="F:metal ion binding"/>
    <property type="evidence" value="ECO:0007669"/>
    <property type="project" value="UniProtKB-KW"/>
</dbReference>
<dbReference type="OrthoDB" id="5377392at2759"/>
<feature type="domain" description="Topoisomerase 6 subunit A/Spo11 TOPRIM" evidence="12">
    <location>
        <begin position="281"/>
        <end position="450"/>
    </location>
</feature>
<keyword evidence="8 10" id="KW-0238">DNA-binding</keyword>
<evidence type="ECO:0000256" key="3">
    <source>
        <dbReference type="ARBA" id="ARBA00006559"/>
    </source>
</evidence>
<dbReference type="AlphaFoldDB" id="A0A9W9FGH7"/>
<reference evidence="13" key="1">
    <citation type="submission" date="2022-11" db="EMBL/GenBank/DDBJ databases">
        <authorList>
            <person name="Petersen C."/>
        </authorList>
    </citation>
    <scope>NUCLEOTIDE SEQUENCE</scope>
    <source>
        <strain evidence="13">IBT 30761</strain>
    </source>
</reference>
<dbReference type="FunFam" id="3.40.1360.10:FF:000018">
    <property type="entry name" value="Type II DNA topoisomerase VI subunit A"/>
    <property type="match status" value="1"/>
</dbReference>
<evidence type="ECO:0000256" key="5">
    <source>
        <dbReference type="ARBA" id="ARBA00022723"/>
    </source>
</evidence>
<dbReference type="Gene3D" id="1.10.10.10">
    <property type="entry name" value="Winged helix-like DNA-binding domain superfamily/Winged helix DNA-binding domain"/>
    <property type="match status" value="1"/>
</dbReference>
<dbReference type="GO" id="GO:0005524">
    <property type="term" value="F:ATP binding"/>
    <property type="evidence" value="ECO:0007669"/>
    <property type="project" value="InterPro"/>
</dbReference>
<dbReference type="GO" id="GO:0000228">
    <property type="term" value="C:nuclear chromosome"/>
    <property type="evidence" value="ECO:0007669"/>
    <property type="project" value="TreeGrafter"/>
</dbReference>
<evidence type="ECO:0000256" key="10">
    <source>
        <dbReference type="PROSITE-ProRule" id="PRU01385"/>
    </source>
</evidence>
<accession>A0A9W9FGH7</accession>
<dbReference type="InterPro" id="IPR013049">
    <property type="entry name" value="Spo11/TopoVI_A_N"/>
</dbReference>
<dbReference type="GO" id="GO:0042138">
    <property type="term" value="P:meiotic DNA double-strand break formation"/>
    <property type="evidence" value="ECO:0007669"/>
    <property type="project" value="TreeGrafter"/>
</dbReference>
<evidence type="ECO:0000256" key="6">
    <source>
        <dbReference type="ARBA" id="ARBA00022842"/>
    </source>
</evidence>
<comment type="catalytic activity">
    <reaction evidence="1 10">
        <text>ATP-dependent breakage, passage and rejoining of double-stranded DNA.</text>
        <dbReference type="EC" id="5.6.2.2"/>
    </reaction>
</comment>
<keyword evidence="6" id="KW-0460">Magnesium</keyword>
<dbReference type="InterPro" id="IPR034136">
    <property type="entry name" value="TOPRIM_Topo6A/Spo11"/>
</dbReference>
<evidence type="ECO:0000256" key="4">
    <source>
        <dbReference type="ARBA" id="ARBA00012895"/>
    </source>
</evidence>
<feature type="active site" description="O-(5'-phospho-DNA)-tyrosine intermediate" evidence="10">
    <location>
        <position position="174"/>
    </location>
</feature>
<dbReference type="Proteomes" id="UP001149074">
    <property type="component" value="Unassembled WGS sequence"/>
</dbReference>